<keyword evidence="4 8" id="KW-1133">Transmembrane helix</keyword>
<keyword evidence="2" id="KW-0813">Transport</keyword>
<dbReference type="SUPFAM" id="SSF51206">
    <property type="entry name" value="cAMP-binding domain-like"/>
    <property type="match status" value="1"/>
</dbReference>
<dbReference type="PANTHER" id="PTHR10217">
    <property type="entry name" value="VOLTAGE AND LIGAND GATED POTASSIUM CHANNEL"/>
    <property type="match status" value="1"/>
</dbReference>
<keyword evidence="11" id="KW-1185">Reference proteome</keyword>
<evidence type="ECO:0000256" key="2">
    <source>
        <dbReference type="ARBA" id="ARBA00022448"/>
    </source>
</evidence>
<comment type="subcellular location">
    <subcellularLocation>
        <location evidence="1">Membrane</location>
        <topology evidence="1">Multi-pass membrane protein</topology>
    </subcellularLocation>
</comment>
<evidence type="ECO:0000256" key="8">
    <source>
        <dbReference type="SAM" id="Phobius"/>
    </source>
</evidence>
<evidence type="ECO:0000313" key="10">
    <source>
        <dbReference type="EMBL" id="EGB03566.1"/>
    </source>
</evidence>
<sequence>MTDDGRRGSIDASPLDAAAPSPLTSAAGADDELYEQALGALASSVALLEALGRRHVAPSPGQLDRSRALASRCASASEDASEEALGILEKPKPTGSRMAAWKRRAELAMTAQHMARKAHQRRQKDLDDRERLRIAAASSMSGKKPEEYNAEEARAKVHGDTLERSLARADAACCGKKAAAPREKRRKKGRGYLDRNASQTENMMLRLAMMSSAREASRFSVHPESRLVQRESYAIILAMLFTVVEMPLSLGFGDDAVNRGPVMPGVLCALDMLFIADVALNCVTGVQDGPEIVMQQPRILARYLKGWCAMDVISSVPLATLAALSFDVGALRTLRLLKVFKLARLAKVTRVGEVTRNLVDSGFVNQAFVSLVALLVLFGAVQHWLACLYWAVARRTEHDWGKDEAKARGFAPAADLADEPLGARLVFAYHWAVYATYAAVPNTMGTLRLKPAQSLYCVFCALVGMLFMSVLIGEVASILDDIRIEDHDKQAALKSIDEFMNHHNIAYELRARIRLHYIFLYNNKHTRRFDDIFAVLPAELKSKLSVGVRVPYLRRTSCFVDLRPTCVSAVASAMVTTHYAPMDLVFSQSEDADGVRCIADGNVFHFIRGLPWPKVIAATKVDDTFGEECVLLMKSRMFVYGTTQRTMAHVHCEIFCLPAFEVDVLGHQYPTFNPSVYASAERKLAALQLALTRHILAPRLHDFVVRWKRRHEPAPRPGFSRLGSQSMHDMGSFISKQARQLSVRVAPLVMGGQKPPAKLAPLESTAEHSQTHTYTRTSGD</sequence>
<dbReference type="PROSITE" id="PS50042">
    <property type="entry name" value="CNMP_BINDING_3"/>
    <property type="match status" value="1"/>
</dbReference>
<feature type="compositionally biased region" description="Low complexity" evidence="7">
    <location>
        <begin position="11"/>
        <end position="25"/>
    </location>
</feature>
<evidence type="ECO:0000256" key="7">
    <source>
        <dbReference type="SAM" id="MobiDB-lite"/>
    </source>
</evidence>
<evidence type="ECO:0000256" key="4">
    <source>
        <dbReference type="ARBA" id="ARBA00022989"/>
    </source>
</evidence>
<dbReference type="SUPFAM" id="SSF81324">
    <property type="entry name" value="Voltage-gated potassium channels"/>
    <property type="match status" value="1"/>
</dbReference>
<keyword evidence="3 8" id="KW-0812">Transmembrane</keyword>
<dbReference type="OMA" id="WACEPAL"/>
<dbReference type="InterPro" id="IPR014710">
    <property type="entry name" value="RmlC-like_jellyroll"/>
</dbReference>
<dbReference type="Pfam" id="PF00520">
    <property type="entry name" value="Ion_trans"/>
    <property type="match status" value="1"/>
</dbReference>
<dbReference type="GO" id="GO:0005249">
    <property type="term" value="F:voltage-gated potassium channel activity"/>
    <property type="evidence" value="ECO:0007669"/>
    <property type="project" value="TreeGrafter"/>
</dbReference>
<feature type="transmembrane region" description="Helical" evidence="8">
    <location>
        <begin position="367"/>
        <end position="392"/>
    </location>
</feature>
<feature type="domain" description="Cyclic nucleotide-binding" evidence="9">
    <location>
        <begin position="558"/>
        <end position="636"/>
    </location>
</feature>
<feature type="region of interest" description="Disordered" evidence="7">
    <location>
        <begin position="1"/>
        <end position="25"/>
    </location>
</feature>
<dbReference type="Gene3D" id="2.60.120.10">
    <property type="entry name" value="Jelly Rolls"/>
    <property type="match status" value="1"/>
</dbReference>
<dbReference type="InterPro" id="IPR005821">
    <property type="entry name" value="Ion_trans_dom"/>
</dbReference>
<evidence type="ECO:0000256" key="5">
    <source>
        <dbReference type="ARBA" id="ARBA00023065"/>
    </source>
</evidence>
<dbReference type="Proteomes" id="UP000002729">
    <property type="component" value="Unassembled WGS sequence"/>
</dbReference>
<name>F0YMT7_AURAN</name>
<proteinExistence type="predicted"/>
<dbReference type="Gene3D" id="1.10.287.630">
    <property type="entry name" value="Helix hairpin bin"/>
    <property type="match status" value="1"/>
</dbReference>
<dbReference type="GeneID" id="20226488"/>
<dbReference type="InterPro" id="IPR050818">
    <property type="entry name" value="KCNH_animal-type"/>
</dbReference>
<dbReference type="InterPro" id="IPR000595">
    <property type="entry name" value="cNMP-bd_dom"/>
</dbReference>
<dbReference type="RefSeq" id="XP_009041716.1">
    <property type="nucleotide sequence ID" value="XM_009043468.1"/>
</dbReference>
<dbReference type="AlphaFoldDB" id="F0YMT7"/>
<evidence type="ECO:0000313" key="11">
    <source>
        <dbReference type="Proteomes" id="UP000002729"/>
    </source>
</evidence>
<dbReference type="KEGG" id="aaf:AURANDRAFT_67907"/>
<dbReference type="InParanoid" id="F0YMT7"/>
<gene>
    <name evidence="10" type="ORF">AURANDRAFT_67907</name>
</gene>
<evidence type="ECO:0000256" key="3">
    <source>
        <dbReference type="ARBA" id="ARBA00022692"/>
    </source>
</evidence>
<keyword evidence="5" id="KW-0406">Ion transport</keyword>
<dbReference type="InterPro" id="IPR018490">
    <property type="entry name" value="cNMP-bd_dom_sf"/>
</dbReference>
<dbReference type="OrthoDB" id="432483at2759"/>
<accession>F0YMT7</accession>
<dbReference type="PANTHER" id="PTHR10217:SF435">
    <property type="entry name" value="POTASSIUM VOLTAGE-GATED CHANNEL PROTEIN EAG"/>
    <property type="match status" value="1"/>
</dbReference>
<dbReference type="eggNOG" id="KOG0498">
    <property type="taxonomic scope" value="Eukaryota"/>
</dbReference>
<dbReference type="GO" id="GO:0005886">
    <property type="term" value="C:plasma membrane"/>
    <property type="evidence" value="ECO:0007669"/>
    <property type="project" value="TreeGrafter"/>
</dbReference>
<evidence type="ECO:0000259" key="9">
    <source>
        <dbReference type="PROSITE" id="PS50042"/>
    </source>
</evidence>
<dbReference type="EMBL" id="GL833167">
    <property type="protein sequence ID" value="EGB03566.1"/>
    <property type="molecule type" value="Genomic_DNA"/>
</dbReference>
<protein>
    <recommendedName>
        <fullName evidence="9">Cyclic nucleotide-binding domain-containing protein</fullName>
    </recommendedName>
</protein>
<feature type="compositionally biased region" description="Polar residues" evidence="7">
    <location>
        <begin position="771"/>
        <end position="780"/>
    </location>
</feature>
<feature type="transmembrane region" description="Helical" evidence="8">
    <location>
        <begin position="454"/>
        <end position="473"/>
    </location>
</feature>
<evidence type="ECO:0000256" key="6">
    <source>
        <dbReference type="ARBA" id="ARBA00023136"/>
    </source>
</evidence>
<reference evidence="10 11" key="1">
    <citation type="journal article" date="2011" name="Proc. Natl. Acad. Sci. U.S.A.">
        <title>Niche of harmful alga Aureococcus anophagefferens revealed through ecogenomics.</title>
        <authorList>
            <person name="Gobler C.J."/>
            <person name="Berry D.L."/>
            <person name="Dyhrman S.T."/>
            <person name="Wilhelm S.W."/>
            <person name="Salamov A."/>
            <person name="Lobanov A.V."/>
            <person name="Zhang Y."/>
            <person name="Collier J.L."/>
            <person name="Wurch L.L."/>
            <person name="Kustka A.B."/>
            <person name="Dill B.D."/>
            <person name="Shah M."/>
            <person name="VerBerkmoes N.C."/>
            <person name="Kuo A."/>
            <person name="Terry A."/>
            <person name="Pangilinan J."/>
            <person name="Lindquist E.A."/>
            <person name="Lucas S."/>
            <person name="Paulsen I.T."/>
            <person name="Hattenrath-Lehmann T.K."/>
            <person name="Talmage S.C."/>
            <person name="Walker E.A."/>
            <person name="Koch F."/>
            <person name="Burson A.M."/>
            <person name="Marcoval M.A."/>
            <person name="Tang Y.Z."/>
            <person name="Lecleir G.R."/>
            <person name="Coyne K.J."/>
            <person name="Berg G.M."/>
            <person name="Bertrand E.M."/>
            <person name="Saito M.A."/>
            <person name="Gladyshev V.N."/>
            <person name="Grigoriev I.V."/>
        </authorList>
    </citation>
    <scope>NUCLEOTIDE SEQUENCE [LARGE SCALE GENOMIC DNA]</scope>
    <source>
        <strain evidence="11">CCMP 1984</strain>
    </source>
</reference>
<organism evidence="11">
    <name type="scientific">Aureococcus anophagefferens</name>
    <name type="common">Harmful bloom alga</name>
    <dbReference type="NCBI Taxonomy" id="44056"/>
    <lineage>
        <taxon>Eukaryota</taxon>
        <taxon>Sar</taxon>
        <taxon>Stramenopiles</taxon>
        <taxon>Ochrophyta</taxon>
        <taxon>Pelagophyceae</taxon>
        <taxon>Pelagomonadales</taxon>
        <taxon>Pelagomonadaceae</taxon>
        <taxon>Aureococcus</taxon>
    </lineage>
</organism>
<keyword evidence="6 8" id="KW-0472">Membrane</keyword>
<feature type="region of interest" description="Disordered" evidence="7">
    <location>
        <begin position="752"/>
        <end position="780"/>
    </location>
</feature>
<dbReference type="GO" id="GO:0042391">
    <property type="term" value="P:regulation of membrane potential"/>
    <property type="evidence" value="ECO:0007669"/>
    <property type="project" value="TreeGrafter"/>
</dbReference>
<dbReference type="Gene3D" id="1.10.287.70">
    <property type="match status" value="1"/>
</dbReference>
<evidence type="ECO:0000256" key="1">
    <source>
        <dbReference type="ARBA" id="ARBA00004141"/>
    </source>
</evidence>